<sequence>MKENKLIMIIVILIIIIVIGAIGIIAFVNSQNSNETNLIINNSTNESNKNDASVEKSIDSNSDKYFCEKCNMWVLESERESHTIQYHHFTCEICGKKVWEDGSHVDGSPYHSNEEYDELDREKGYNQYAEN</sequence>
<protein>
    <submittedName>
        <fullName evidence="3">Uncharacterized protein</fullName>
    </submittedName>
</protein>
<proteinExistence type="predicted"/>
<evidence type="ECO:0000256" key="1">
    <source>
        <dbReference type="SAM" id="MobiDB-lite"/>
    </source>
</evidence>
<keyword evidence="2" id="KW-0472">Membrane</keyword>
<feature type="region of interest" description="Disordered" evidence="1">
    <location>
        <begin position="107"/>
        <end position="131"/>
    </location>
</feature>
<dbReference type="EMBL" id="VSSQ01000088">
    <property type="protein sequence ID" value="MPL75389.1"/>
    <property type="molecule type" value="Genomic_DNA"/>
</dbReference>
<keyword evidence="2" id="KW-0812">Transmembrane</keyword>
<accession>A0A644U8W9</accession>
<reference evidence="3" key="1">
    <citation type="submission" date="2019-08" db="EMBL/GenBank/DDBJ databases">
        <authorList>
            <person name="Kucharzyk K."/>
            <person name="Murdoch R.W."/>
            <person name="Higgins S."/>
            <person name="Loffler F."/>
        </authorList>
    </citation>
    <scope>NUCLEOTIDE SEQUENCE</scope>
</reference>
<evidence type="ECO:0000256" key="2">
    <source>
        <dbReference type="SAM" id="Phobius"/>
    </source>
</evidence>
<gene>
    <name evidence="3" type="ORF">SDC9_21213</name>
</gene>
<comment type="caution">
    <text evidence="3">The sequence shown here is derived from an EMBL/GenBank/DDBJ whole genome shotgun (WGS) entry which is preliminary data.</text>
</comment>
<dbReference type="AlphaFoldDB" id="A0A644U8W9"/>
<evidence type="ECO:0000313" key="3">
    <source>
        <dbReference type="EMBL" id="MPL75389.1"/>
    </source>
</evidence>
<organism evidence="3">
    <name type="scientific">bioreactor metagenome</name>
    <dbReference type="NCBI Taxonomy" id="1076179"/>
    <lineage>
        <taxon>unclassified sequences</taxon>
        <taxon>metagenomes</taxon>
        <taxon>ecological metagenomes</taxon>
    </lineage>
</organism>
<keyword evidence="2" id="KW-1133">Transmembrane helix</keyword>
<name>A0A644U8W9_9ZZZZ</name>
<feature type="transmembrane region" description="Helical" evidence="2">
    <location>
        <begin position="6"/>
        <end position="28"/>
    </location>
</feature>